<accession>A0ABW6AAC6</accession>
<organism evidence="2 3">
    <name type="scientific">Terrimonas rubra</name>
    <dbReference type="NCBI Taxonomy" id="1035890"/>
    <lineage>
        <taxon>Bacteria</taxon>
        <taxon>Pseudomonadati</taxon>
        <taxon>Bacteroidota</taxon>
        <taxon>Chitinophagia</taxon>
        <taxon>Chitinophagales</taxon>
        <taxon>Chitinophagaceae</taxon>
        <taxon>Terrimonas</taxon>
    </lineage>
</organism>
<feature type="chain" id="PRO_5047345205" evidence="1">
    <location>
        <begin position="20"/>
        <end position="360"/>
    </location>
</feature>
<name>A0ABW6AAC6_9BACT</name>
<comment type="caution">
    <text evidence="2">The sequence shown here is derived from an EMBL/GenBank/DDBJ whole genome shotgun (WGS) entry which is preliminary data.</text>
</comment>
<protein>
    <submittedName>
        <fullName evidence="2">Uncharacterized protein</fullName>
    </submittedName>
</protein>
<dbReference type="RefSeq" id="WP_386100100.1">
    <property type="nucleotide sequence ID" value="NZ_JBHUOZ010000003.1"/>
</dbReference>
<dbReference type="EMBL" id="JBHUOZ010000003">
    <property type="protein sequence ID" value="MFD2920882.1"/>
    <property type="molecule type" value="Genomic_DNA"/>
</dbReference>
<evidence type="ECO:0000256" key="1">
    <source>
        <dbReference type="SAM" id="SignalP"/>
    </source>
</evidence>
<dbReference type="Proteomes" id="UP001597511">
    <property type="component" value="Unassembled WGS sequence"/>
</dbReference>
<keyword evidence="1" id="KW-0732">Signal</keyword>
<reference evidence="3" key="1">
    <citation type="journal article" date="2019" name="Int. J. Syst. Evol. Microbiol.">
        <title>The Global Catalogue of Microorganisms (GCM) 10K type strain sequencing project: providing services to taxonomists for standard genome sequencing and annotation.</title>
        <authorList>
            <consortium name="The Broad Institute Genomics Platform"/>
            <consortium name="The Broad Institute Genome Sequencing Center for Infectious Disease"/>
            <person name="Wu L."/>
            <person name="Ma J."/>
        </authorList>
    </citation>
    <scope>NUCLEOTIDE SEQUENCE [LARGE SCALE GENOMIC DNA]</scope>
    <source>
        <strain evidence="3">KCTC 23299</strain>
    </source>
</reference>
<evidence type="ECO:0000313" key="3">
    <source>
        <dbReference type="Proteomes" id="UP001597511"/>
    </source>
</evidence>
<feature type="signal peptide" evidence="1">
    <location>
        <begin position="1"/>
        <end position="19"/>
    </location>
</feature>
<proteinExistence type="predicted"/>
<gene>
    <name evidence="2" type="ORF">ACFS6H_14255</name>
</gene>
<evidence type="ECO:0000313" key="2">
    <source>
        <dbReference type="EMBL" id="MFD2920882.1"/>
    </source>
</evidence>
<keyword evidence="3" id="KW-1185">Reference proteome</keyword>
<sequence length="360" mass="40459">MHKHSRLFLLSAGFLMLFANCTKNDIDQQPVETPVVKLTNDWLNSRIKEGSAARNARIEVLREHILSAQSFTEALEDGEKLIIVPIAKEFKMNTNSDKDADHYLLLFENKTNQVYKGNIVQFIPLDVQQRNLPKNTLSRLWNCENVTANGTFTVLTIFDKHLYEVDFNKGVKTRYATLEKGTKNSNGNEVLESTASSVTCVEWYRETTYYYSDGSSYTTQDYLGTTCYNNCGPTTEVCEPSSTLDPDGGANDGDDEYEVVTTVDWNVYTHSLFTYISSTERLKGKRRASLPNGGYFTKITHLGTSKVGSAIATWDKTSVEVNYNQHNASSHIIGRYTLSSNPTVIVHANKTKNFTVADDL</sequence>